<dbReference type="Proteomes" id="UP001369958">
    <property type="component" value="Chromosome"/>
</dbReference>
<accession>A0ABZ2I114</accession>
<proteinExistence type="predicted"/>
<protein>
    <submittedName>
        <fullName evidence="5">Helix-turn-helix domain-containing protein</fullName>
    </submittedName>
</protein>
<keyword evidence="1" id="KW-0805">Transcription regulation</keyword>
<keyword evidence="3" id="KW-0804">Transcription</keyword>
<dbReference type="InterPro" id="IPR036390">
    <property type="entry name" value="WH_DNA-bd_sf"/>
</dbReference>
<evidence type="ECO:0000256" key="2">
    <source>
        <dbReference type="ARBA" id="ARBA00023125"/>
    </source>
</evidence>
<keyword evidence="2" id="KW-0238">DNA-binding</keyword>
<dbReference type="InterPro" id="IPR036388">
    <property type="entry name" value="WH-like_DNA-bd_sf"/>
</dbReference>
<dbReference type="EMBL" id="CP146275">
    <property type="protein sequence ID" value="WWT31929.1"/>
    <property type="molecule type" value="Genomic_DNA"/>
</dbReference>
<gene>
    <name evidence="5" type="ORF">V6617_13045</name>
</gene>
<dbReference type="PROSITE" id="PS51118">
    <property type="entry name" value="HTH_HXLR"/>
    <property type="match status" value="1"/>
</dbReference>
<dbReference type="Gene3D" id="1.10.10.10">
    <property type="entry name" value="Winged helix-like DNA-binding domain superfamily/Winged helix DNA-binding domain"/>
    <property type="match status" value="1"/>
</dbReference>
<dbReference type="InterPro" id="IPR002577">
    <property type="entry name" value="HTH_HxlR"/>
</dbReference>
<dbReference type="SUPFAM" id="SSF46785">
    <property type="entry name" value="Winged helix' DNA-binding domain"/>
    <property type="match status" value="1"/>
</dbReference>
<evidence type="ECO:0000256" key="1">
    <source>
        <dbReference type="ARBA" id="ARBA00023015"/>
    </source>
</evidence>
<evidence type="ECO:0000313" key="5">
    <source>
        <dbReference type="EMBL" id="WWT31929.1"/>
    </source>
</evidence>
<keyword evidence="6" id="KW-1185">Reference proteome</keyword>
<sequence>MTSTDEKVGYLPKGERYTYSALSGAQSVQNTLRIVEGRWKLVILFQLFGGQRRRFSELERAIPGISQKMLIQQLRRLEEDGVVARIVHHQVPPKVEYHLTEWGQALCPALDALLVWAEGAPEAVRDALISSDPALAQEA</sequence>
<dbReference type="PANTHER" id="PTHR33204">
    <property type="entry name" value="TRANSCRIPTIONAL REGULATOR, MARR FAMILY"/>
    <property type="match status" value="1"/>
</dbReference>
<evidence type="ECO:0000313" key="6">
    <source>
        <dbReference type="Proteomes" id="UP001369958"/>
    </source>
</evidence>
<dbReference type="Pfam" id="PF01638">
    <property type="entry name" value="HxlR"/>
    <property type="match status" value="1"/>
</dbReference>
<name>A0ABZ2I114_9HYPH</name>
<evidence type="ECO:0000256" key="3">
    <source>
        <dbReference type="ARBA" id="ARBA00023163"/>
    </source>
</evidence>
<reference evidence="5 6" key="1">
    <citation type="submission" date="2024-02" db="EMBL/GenBank/DDBJ databases">
        <title>Complete genome sequence of Pelagibacterium nitratireducens ZH15.</title>
        <authorList>
            <person name="Zhao L.H."/>
        </authorList>
    </citation>
    <scope>NUCLEOTIDE SEQUENCE [LARGE SCALE GENOMIC DNA]</scope>
    <source>
        <strain evidence="5 6">ZH15</strain>
    </source>
</reference>
<dbReference type="PANTHER" id="PTHR33204:SF29">
    <property type="entry name" value="TRANSCRIPTIONAL REGULATOR"/>
    <property type="match status" value="1"/>
</dbReference>
<evidence type="ECO:0000259" key="4">
    <source>
        <dbReference type="PROSITE" id="PS51118"/>
    </source>
</evidence>
<feature type="domain" description="HTH hxlR-type" evidence="4">
    <location>
        <begin position="26"/>
        <end position="125"/>
    </location>
</feature>
<dbReference type="RefSeq" id="WP_338607390.1">
    <property type="nucleotide sequence ID" value="NZ_CP146275.1"/>
</dbReference>
<organism evidence="5 6">
    <name type="scientific">Pelagibacterium nitratireducens</name>
    <dbReference type="NCBI Taxonomy" id="1046114"/>
    <lineage>
        <taxon>Bacteria</taxon>
        <taxon>Pseudomonadati</taxon>
        <taxon>Pseudomonadota</taxon>
        <taxon>Alphaproteobacteria</taxon>
        <taxon>Hyphomicrobiales</taxon>
        <taxon>Devosiaceae</taxon>
        <taxon>Pelagibacterium</taxon>
    </lineage>
</organism>